<evidence type="ECO:0000313" key="1">
    <source>
        <dbReference type="EMBL" id="KAE8130875.1"/>
    </source>
</evidence>
<gene>
    <name evidence="1" type="ORF">BDV38DRAFT_39421</name>
</gene>
<accession>A0A5N6S8G6</accession>
<evidence type="ECO:0000313" key="2">
    <source>
        <dbReference type="Proteomes" id="UP000325672"/>
    </source>
</evidence>
<name>A0A5N6S8G6_ASPPS</name>
<protein>
    <submittedName>
        <fullName evidence="1">Uncharacterized protein</fullName>
    </submittedName>
</protein>
<sequence>MPARSTLSHGISYSNIIGEPNNIKVRSLTRRTTIHVIQAVKKEYHETDCCKHLVLQSLNMVRMKSQKPFTEAAEKNVSATGDKCHIYCRLVLCMYFSMGLKEHSQVTRINDPILIEIRQSQWSAQMLQGSKYGRLFCTIRNLVKPLYLLCLDNFTLLIK</sequence>
<keyword evidence="2" id="KW-1185">Reference proteome</keyword>
<dbReference type="EMBL" id="ML743689">
    <property type="protein sequence ID" value="KAE8130875.1"/>
    <property type="molecule type" value="Genomic_DNA"/>
</dbReference>
<reference evidence="1 2" key="1">
    <citation type="submission" date="2019-04" db="EMBL/GenBank/DDBJ databases">
        <title>Friends and foes A comparative genomics study of 23 Aspergillus species from section Flavi.</title>
        <authorList>
            <consortium name="DOE Joint Genome Institute"/>
            <person name="Kjaerbolling I."/>
            <person name="Vesth T."/>
            <person name="Frisvad J.C."/>
            <person name="Nybo J.L."/>
            <person name="Theobald S."/>
            <person name="Kildgaard S."/>
            <person name="Isbrandt T."/>
            <person name="Kuo A."/>
            <person name="Sato A."/>
            <person name="Lyhne E.K."/>
            <person name="Kogle M.E."/>
            <person name="Wiebenga A."/>
            <person name="Kun R.S."/>
            <person name="Lubbers R.J."/>
            <person name="Makela M.R."/>
            <person name="Barry K."/>
            <person name="Chovatia M."/>
            <person name="Clum A."/>
            <person name="Daum C."/>
            <person name="Haridas S."/>
            <person name="He G."/>
            <person name="LaButti K."/>
            <person name="Lipzen A."/>
            <person name="Mondo S."/>
            <person name="Riley R."/>
            <person name="Salamov A."/>
            <person name="Simmons B.A."/>
            <person name="Magnuson J.K."/>
            <person name="Henrissat B."/>
            <person name="Mortensen U.H."/>
            <person name="Larsen T.O."/>
            <person name="Devries R.P."/>
            <person name="Grigoriev I.V."/>
            <person name="Machida M."/>
            <person name="Baker S.E."/>
            <person name="Andersen M.R."/>
        </authorList>
    </citation>
    <scope>NUCLEOTIDE SEQUENCE [LARGE SCALE GENOMIC DNA]</scope>
    <source>
        <strain evidence="1 2">CBS 117625</strain>
    </source>
</reference>
<dbReference type="Proteomes" id="UP000325672">
    <property type="component" value="Unassembled WGS sequence"/>
</dbReference>
<organism evidence="1 2">
    <name type="scientific">Aspergillus pseudotamarii</name>
    <dbReference type="NCBI Taxonomy" id="132259"/>
    <lineage>
        <taxon>Eukaryota</taxon>
        <taxon>Fungi</taxon>
        <taxon>Dikarya</taxon>
        <taxon>Ascomycota</taxon>
        <taxon>Pezizomycotina</taxon>
        <taxon>Eurotiomycetes</taxon>
        <taxon>Eurotiomycetidae</taxon>
        <taxon>Eurotiales</taxon>
        <taxon>Aspergillaceae</taxon>
        <taxon>Aspergillus</taxon>
        <taxon>Aspergillus subgen. Circumdati</taxon>
    </lineage>
</organism>
<dbReference type="AlphaFoldDB" id="A0A5N6S8G6"/>
<dbReference type="GeneID" id="43647485"/>
<proteinExistence type="predicted"/>
<dbReference type="RefSeq" id="XP_031906938.1">
    <property type="nucleotide sequence ID" value="XM_032063275.1"/>
</dbReference>